<organism evidence="2 3">
    <name type="scientific">Durusdinium trenchii</name>
    <dbReference type="NCBI Taxonomy" id="1381693"/>
    <lineage>
        <taxon>Eukaryota</taxon>
        <taxon>Sar</taxon>
        <taxon>Alveolata</taxon>
        <taxon>Dinophyceae</taxon>
        <taxon>Suessiales</taxon>
        <taxon>Symbiodiniaceae</taxon>
        <taxon>Durusdinium</taxon>
    </lineage>
</organism>
<feature type="region of interest" description="Disordered" evidence="1">
    <location>
        <begin position="140"/>
        <end position="195"/>
    </location>
</feature>
<proteinExistence type="predicted"/>
<accession>A0ABP0NUN1</accession>
<feature type="compositionally biased region" description="Basic and acidic residues" evidence="1">
    <location>
        <begin position="150"/>
        <end position="159"/>
    </location>
</feature>
<feature type="non-terminal residue" evidence="2">
    <location>
        <position position="195"/>
    </location>
</feature>
<gene>
    <name evidence="2" type="ORF">CCMP2556_LOCUS32983</name>
</gene>
<comment type="caution">
    <text evidence="2">The sequence shown here is derived from an EMBL/GenBank/DDBJ whole genome shotgun (WGS) entry which is preliminary data.</text>
</comment>
<protein>
    <recommendedName>
        <fullName evidence="4">Nucleolar protein 16</fullName>
    </recommendedName>
</protein>
<evidence type="ECO:0000313" key="2">
    <source>
        <dbReference type="EMBL" id="CAK9067118.1"/>
    </source>
</evidence>
<dbReference type="Proteomes" id="UP001642484">
    <property type="component" value="Unassembled WGS sequence"/>
</dbReference>
<evidence type="ECO:0000256" key="1">
    <source>
        <dbReference type="SAM" id="MobiDB-lite"/>
    </source>
</evidence>
<dbReference type="EMBL" id="CAXAMN010022174">
    <property type="protein sequence ID" value="CAK9067118.1"/>
    <property type="molecule type" value="Genomic_DNA"/>
</dbReference>
<feature type="non-terminal residue" evidence="2">
    <location>
        <position position="1"/>
    </location>
</feature>
<sequence length="195" mass="22511">ESSAKNRAAALAQLRRICMPKPGSHQLDAPKGVHKKYQQRGKSREELLTLLRECGLNKEKFVKTVTKRFKRTRKGSFKVKAGFYTEQAMKDTLNYNPKRIAAIVKYCSHKSRRADHRQLDKYEKGVYKYWVEEDMNAEFEEAEEEESVEESTRTSADRMRRVKAKMTLTCPLGKPSGNEDDSDQESESPSDIDNK</sequence>
<feature type="compositionally biased region" description="Acidic residues" evidence="1">
    <location>
        <begin position="140"/>
        <end position="149"/>
    </location>
</feature>
<evidence type="ECO:0000313" key="3">
    <source>
        <dbReference type="Proteomes" id="UP001642484"/>
    </source>
</evidence>
<keyword evidence="3" id="KW-1185">Reference proteome</keyword>
<name>A0ABP0NUN1_9DINO</name>
<reference evidence="2 3" key="1">
    <citation type="submission" date="2024-02" db="EMBL/GenBank/DDBJ databases">
        <authorList>
            <person name="Chen Y."/>
            <person name="Shah S."/>
            <person name="Dougan E. K."/>
            <person name="Thang M."/>
            <person name="Chan C."/>
        </authorList>
    </citation>
    <scope>NUCLEOTIDE SEQUENCE [LARGE SCALE GENOMIC DNA]</scope>
</reference>
<feature type="compositionally biased region" description="Acidic residues" evidence="1">
    <location>
        <begin position="178"/>
        <end position="195"/>
    </location>
</feature>
<evidence type="ECO:0008006" key="4">
    <source>
        <dbReference type="Google" id="ProtNLM"/>
    </source>
</evidence>